<dbReference type="AlphaFoldDB" id="A0A9W4XC51"/>
<comment type="subcellular location">
    <subcellularLocation>
        <location evidence="1">Membrane</location>
    </subcellularLocation>
</comment>
<dbReference type="InterPro" id="IPR013880">
    <property type="entry name" value="Yos1"/>
</dbReference>
<keyword evidence="4" id="KW-0653">Protein transport</keyword>
<name>A0A9W4XC51_9ASCO</name>
<evidence type="ECO:0000256" key="8">
    <source>
        <dbReference type="SAM" id="Phobius"/>
    </source>
</evidence>
<comment type="similarity">
    <text evidence="7">Belongs to the YOS1 family.</text>
</comment>
<protein>
    <recommendedName>
        <fullName evidence="11">Yos1-like protein</fullName>
    </recommendedName>
</protein>
<evidence type="ECO:0000256" key="1">
    <source>
        <dbReference type="ARBA" id="ARBA00004370"/>
    </source>
</evidence>
<accession>A0A9W4XC51</accession>
<dbReference type="OrthoDB" id="15356at2759"/>
<evidence type="ECO:0000256" key="6">
    <source>
        <dbReference type="ARBA" id="ARBA00023136"/>
    </source>
</evidence>
<evidence type="ECO:0000313" key="10">
    <source>
        <dbReference type="Proteomes" id="UP001152885"/>
    </source>
</evidence>
<evidence type="ECO:0000256" key="4">
    <source>
        <dbReference type="ARBA" id="ARBA00022927"/>
    </source>
</evidence>
<evidence type="ECO:0000313" key="9">
    <source>
        <dbReference type="EMBL" id="CAI5756829.1"/>
    </source>
</evidence>
<evidence type="ECO:0000256" key="5">
    <source>
        <dbReference type="ARBA" id="ARBA00022989"/>
    </source>
</evidence>
<keyword evidence="10" id="KW-1185">Reference proteome</keyword>
<evidence type="ECO:0000256" key="2">
    <source>
        <dbReference type="ARBA" id="ARBA00022448"/>
    </source>
</evidence>
<dbReference type="GO" id="GO:0000139">
    <property type="term" value="C:Golgi membrane"/>
    <property type="evidence" value="ECO:0007669"/>
    <property type="project" value="TreeGrafter"/>
</dbReference>
<keyword evidence="6 8" id="KW-0472">Membrane</keyword>
<dbReference type="GO" id="GO:0006888">
    <property type="term" value="P:endoplasmic reticulum to Golgi vesicle-mediated transport"/>
    <property type="evidence" value="ECO:0007669"/>
    <property type="project" value="TreeGrafter"/>
</dbReference>
<dbReference type="EMBL" id="CANTUO010000001">
    <property type="protein sequence ID" value="CAI5756829.1"/>
    <property type="molecule type" value="Genomic_DNA"/>
</dbReference>
<keyword evidence="2" id="KW-0813">Transport</keyword>
<keyword evidence="5 8" id="KW-1133">Transmembrane helix</keyword>
<proteinExistence type="inferred from homology"/>
<dbReference type="Proteomes" id="UP001152885">
    <property type="component" value="Unassembled WGS sequence"/>
</dbReference>
<reference evidence="9" key="1">
    <citation type="submission" date="2022-12" db="EMBL/GenBank/DDBJ databases">
        <authorList>
            <person name="Brejova B."/>
        </authorList>
    </citation>
    <scope>NUCLEOTIDE SEQUENCE</scope>
</reference>
<comment type="caution">
    <text evidence="9">The sequence shown here is derived from an EMBL/GenBank/DDBJ whole genome shotgun (WGS) entry which is preliminary data.</text>
</comment>
<dbReference type="PANTHER" id="PTHR15858:SF0">
    <property type="entry name" value="IMMEDIATE EARLY RESPONSE 3-INTERACTING PROTEIN 1"/>
    <property type="match status" value="1"/>
</dbReference>
<gene>
    <name evidence="9" type="ORF">CANVERA_P1347</name>
</gene>
<dbReference type="Pfam" id="PF08571">
    <property type="entry name" value="Yos1"/>
    <property type="match status" value="1"/>
</dbReference>
<dbReference type="GO" id="GO:0030134">
    <property type="term" value="C:COPII-coated ER to Golgi transport vesicle"/>
    <property type="evidence" value="ECO:0007669"/>
    <property type="project" value="TreeGrafter"/>
</dbReference>
<dbReference type="GO" id="GO:0015031">
    <property type="term" value="P:protein transport"/>
    <property type="evidence" value="ECO:0007669"/>
    <property type="project" value="UniProtKB-KW"/>
</dbReference>
<keyword evidence="3 8" id="KW-0812">Transmembrane</keyword>
<dbReference type="PANTHER" id="PTHR15858">
    <property type="entry name" value="IMMEDIATE EARLY RESPONSE 3-INTERACTING PROTEIN 1"/>
    <property type="match status" value="1"/>
</dbReference>
<feature type="transmembrane region" description="Helical" evidence="8">
    <location>
        <begin position="76"/>
        <end position="95"/>
    </location>
</feature>
<evidence type="ECO:0000256" key="3">
    <source>
        <dbReference type="ARBA" id="ARBA00022692"/>
    </source>
</evidence>
<feature type="transmembrane region" description="Helical" evidence="8">
    <location>
        <begin position="6"/>
        <end position="22"/>
    </location>
</feature>
<organism evidence="9 10">
    <name type="scientific">Candida verbasci</name>
    <dbReference type="NCBI Taxonomy" id="1227364"/>
    <lineage>
        <taxon>Eukaryota</taxon>
        <taxon>Fungi</taxon>
        <taxon>Dikarya</taxon>
        <taxon>Ascomycota</taxon>
        <taxon>Saccharomycotina</taxon>
        <taxon>Pichiomycetes</taxon>
        <taxon>Debaryomycetaceae</taxon>
        <taxon>Candida/Lodderomyces clade</taxon>
        <taxon>Candida</taxon>
    </lineage>
</organism>
<sequence length="97" mass="10543">MFGLGKLVYVIVLTINGIAVLSEDRFLNRIGWGSSASSNAAGNNMKDQFNQFNSGIESSDSSIKTKLINLISAVRTLMRIPLIVVNIAIILYEIILG</sequence>
<evidence type="ECO:0000256" key="7">
    <source>
        <dbReference type="ARBA" id="ARBA00024203"/>
    </source>
</evidence>
<evidence type="ECO:0008006" key="11">
    <source>
        <dbReference type="Google" id="ProtNLM"/>
    </source>
</evidence>
<dbReference type="GO" id="GO:0005789">
    <property type="term" value="C:endoplasmic reticulum membrane"/>
    <property type="evidence" value="ECO:0007669"/>
    <property type="project" value="TreeGrafter"/>
</dbReference>